<reference evidence="7 8" key="1">
    <citation type="submission" date="2020-08" db="EMBL/GenBank/DDBJ databases">
        <title>Genome public.</title>
        <authorList>
            <person name="Liu C."/>
            <person name="Sun Q."/>
        </authorList>
    </citation>
    <scope>NUCLEOTIDE SEQUENCE [LARGE SCALE GENOMIC DNA]</scope>
    <source>
        <strain evidence="7 8">M27</strain>
    </source>
</reference>
<evidence type="ECO:0000313" key="7">
    <source>
        <dbReference type="EMBL" id="MBC5603541.1"/>
    </source>
</evidence>
<proteinExistence type="inferred from homology"/>
<organism evidence="7 8">
    <name type="scientific">Bacteroides difficilis</name>
    <dbReference type="NCBI Taxonomy" id="2763021"/>
    <lineage>
        <taxon>Bacteria</taxon>
        <taxon>Pseudomonadati</taxon>
        <taxon>Bacteroidota</taxon>
        <taxon>Bacteroidia</taxon>
        <taxon>Bacteroidales</taxon>
        <taxon>Bacteroidaceae</taxon>
        <taxon>Bacteroides</taxon>
    </lineage>
</organism>
<keyword evidence="4" id="KW-0472">Membrane</keyword>
<protein>
    <submittedName>
        <fullName evidence="7">RagB/SusD family nutrient uptake outer membrane protein</fullName>
    </submittedName>
</protein>
<evidence type="ECO:0000256" key="3">
    <source>
        <dbReference type="ARBA" id="ARBA00022729"/>
    </source>
</evidence>
<comment type="subcellular location">
    <subcellularLocation>
        <location evidence="1">Cell outer membrane</location>
    </subcellularLocation>
</comment>
<evidence type="ECO:0000313" key="8">
    <source>
        <dbReference type="Proteomes" id="UP000600600"/>
    </source>
</evidence>
<evidence type="ECO:0000256" key="2">
    <source>
        <dbReference type="ARBA" id="ARBA00006275"/>
    </source>
</evidence>
<evidence type="ECO:0000256" key="5">
    <source>
        <dbReference type="ARBA" id="ARBA00023237"/>
    </source>
</evidence>
<dbReference type="RefSeq" id="WP_186966293.1">
    <property type="nucleotide sequence ID" value="NZ_JACOOE010000001.1"/>
</dbReference>
<comment type="caution">
    <text evidence="7">The sequence shown here is derived from an EMBL/GenBank/DDBJ whole genome shotgun (WGS) entry which is preliminary data.</text>
</comment>
<feature type="domain" description="RagB/SusD" evidence="6">
    <location>
        <begin position="328"/>
        <end position="490"/>
    </location>
</feature>
<dbReference type="Gene3D" id="1.25.40.390">
    <property type="match status" value="1"/>
</dbReference>
<dbReference type="Proteomes" id="UP000600600">
    <property type="component" value="Unassembled WGS sequence"/>
</dbReference>
<keyword evidence="5" id="KW-0998">Cell outer membrane</keyword>
<accession>A0ABR7C6X4</accession>
<gene>
    <name evidence="7" type="ORF">H8S67_02470</name>
</gene>
<comment type="similarity">
    <text evidence="2">Belongs to the SusD family.</text>
</comment>
<dbReference type="SUPFAM" id="SSF48452">
    <property type="entry name" value="TPR-like"/>
    <property type="match status" value="1"/>
</dbReference>
<name>A0ABR7C6X4_9BACE</name>
<evidence type="ECO:0000256" key="4">
    <source>
        <dbReference type="ARBA" id="ARBA00023136"/>
    </source>
</evidence>
<keyword evidence="8" id="KW-1185">Reference proteome</keyword>
<keyword evidence="3" id="KW-0732">Signal</keyword>
<evidence type="ECO:0000259" key="6">
    <source>
        <dbReference type="Pfam" id="PF07980"/>
    </source>
</evidence>
<dbReference type="InterPro" id="IPR012944">
    <property type="entry name" value="SusD_RagB_dom"/>
</dbReference>
<sequence>MKIVKNISALVLVLLMLGSCTLERTSYNEIYPENFYRNEEDVNKALTALYVPFRTGWGKFYCADQWGYAVISDFTTGMLEGKYANEGYNHFYEHWWRENGSDLGTQFAGKIYPQYNELSRIKNAIRNINNSSVSDAIKKKAIAEAQCLYGWVGYIMYDLFGPVPLITDEALEDPEAEIFIPRLSDEEYTAIMIETLDEASRVLPDVQTDWGRTSKGMALMLMLKFHMINKNFVEAEKVARQLYAMENSGVYTLLGNYASVFDKANAKNKEIIHAIPCGSGNPNYWLTQVIPSDLGGFEASAWGTFLMQWKFYDSFEVGDDRLNTIITEYTRKDGGVVKRGSGNLTRGCIPRKLGADSEQTGSAGTTDCIVFRYADVLLSLAECINENNGSPTTEAIELVNRVRNRVNLDPLTAAQTANKEAFNKAILSERLHEFYCEGLSRQDRVRHGVFVSNSQELFQDSQSDWYKVRFPIPAKYINESAGVVKQNPGYAG</sequence>
<dbReference type="InterPro" id="IPR011990">
    <property type="entry name" value="TPR-like_helical_dom_sf"/>
</dbReference>
<dbReference type="EMBL" id="JACOOE010000001">
    <property type="protein sequence ID" value="MBC5603541.1"/>
    <property type="molecule type" value="Genomic_DNA"/>
</dbReference>
<dbReference type="Pfam" id="PF07980">
    <property type="entry name" value="SusD_RagB"/>
    <property type="match status" value="1"/>
</dbReference>
<evidence type="ECO:0000256" key="1">
    <source>
        <dbReference type="ARBA" id="ARBA00004442"/>
    </source>
</evidence>
<dbReference type="PROSITE" id="PS51257">
    <property type="entry name" value="PROKAR_LIPOPROTEIN"/>
    <property type="match status" value="1"/>
</dbReference>